<dbReference type="EMBL" id="JBHSKS010000004">
    <property type="protein sequence ID" value="MFC5191465.1"/>
    <property type="molecule type" value="Genomic_DNA"/>
</dbReference>
<dbReference type="GO" id="GO:0004671">
    <property type="term" value="F:protein C-terminal S-isoprenylcysteine carboxyl O-methyltransferase activity"/>
    <property type="evidence" value="ECO:0007669"/>
    <property type="project" value="UniProtKB-EC"/>
</dbReference>
<evidence type="ECO:0000256" key="4">
    <source>
        <dbReference type="ARBA" id="ARBA00023136"/>
    </source>
</evidence>
<keyword evidence="6" id="KW-0808">Transferase</keyword>
<keyword evidence="6" id="KW-0489">Methyltransferase</keyword>
<evidence type="ECO:0000313" key="7">
    <source>
        <dbReference type="Proteomes" id="UP001596163"/>
    </source>
</evidence>
<feature type="transmembrane region" description="Helical" evidence="5">
    <location>
        <begin position="128"/>
        <end position="161"/>
    </location>
</feature>
<dbReference type="Gene3D" id="1.20.120.1630">
    <property type="match status" value="1"/>
</dbReference>
<keyword evidence="7" id="KW-1185">Reference proteome</keyword>
<dbReference type="InterPro" id="IPR052527">
    <property type="entry name" value="Metal_cation-efflux_comp"/>
</dbReference>
<dbReference type="InterPro" id="IPR007318">
    <property type="entry name" value="Phopholipid_MeTrfase"/>
</dbReference>
<feature type="transmembrane region" description="Helical" evidence="5">
    <location>
        <begin position="40"/>
        <end position="61"/>
    </location>
</feature>
<keyword evidence="4 5" id="KW-0472">Membrane</keyword>
<keyword evidence="2 5" id="KW-0812">Transmembrane</keyword>
<accession>A0ABW0BVT3</accession>
<dbReference type="Pfam" id="PF04191">
    <property type="entry name" value="PEMT"/>
    <property type="match status" value="1"/>
</dbReference>
<dbReference type="EC" id="2.1.1.334" evidence="6"/>
<reference evidence="7" key="1">
    <citation type="journal article" date="2019" name="Int. J. Syst. Evol. Microbiol.">
        <title>The Global Catalogue of Microorganisms (GCM) 10K type strain sequencing project: providing services to taxonomists for standard genome sequencing and annotation.</title>
        <authorList>
            <consortium name="The Broad Institute Genomics Platform"/>
            <consortium name="The Broad Institute Genome Sequencing Center for Infectious Disease"/>
            <person name="Wu L."/>
            <person name="Ma J."/>
        </authorList>
    </citation>
    <scope>NUCLEOTIDE SEQUENCE [LARGE SCALE GENOMIC DNA]</scope>
    <source>
        <strain evidence="7">CGMCC 1.7030</strain>
    </source>
</reference>
<dbReference type="GO" id="GO:0032259">
    <property type="term" value="P:methylation"/>
    <property type="evidence" value="ECO:0007669"/>
    <property type="project" value="UniProtKB-KW"/>
</dbReference>
<comment type="caution">
    <text evidence="6">The sequence shown here is derived from an EMBL/GenBank/DDBJ whole genome shotgun (WGS) entry which is preliminary data.</text>
</comment>
<gene>
    <name evidence="6" type="ORF">ACFPIK_06770</name>
</gene>
<sequence>MANLLMILSWVLFYSLHTALASGKLKRFLEAKWPQEMKWYRLFYTLFSVVFFLGILIQALFLPNQPFIEGSPYLSYAGYMLATLGVVLASRSFKEISLSFFFGLSGKGPDASEKLIIRGIYSLVRHPLYLGMVLIFVGYCLVSGSVGSLIHLSCLAVYLPFGIYFEEKNLLRKYGSAYLDYQKSVPPFFPIKLKKGH</sequence>
<dbReference type="PANTHER" id="PTHR43847">
    <property type="entry name" value="BLL3993 PROTEIN"/>
    <property type="match status" value="1"/>
</dbReference>
<name>A0ABW0BVT3_9BACT</name>
<evidence type="ECO:0000256" key="5">
    <source>
        <dbReference type="SAM" id="Phobius"/>
    </source>
</evidence>
<organism evidence="6 7">
    <name type="scientific">Algoriphagus aquatilis</name>
    <dbReference type="NCBI Taxonomy" id="490186"/>
    <lineage>
        <taxon>Bacteria</taxon>
        <taxon>Pseudomonadati</taxon>
        <taxon>Bacteroidota</taxon>
        <taxon>Cytophagia</taxon>
        <taxon>Cytophagales</taxon>
        <taxon>Cyclobacteriaceae</taxon>
        <taxon>Algoriphagus</taxon>
    </lineage>
</organism>
<dbReference type="EC" id="2.1.1.100" evidence="6"/>
<evidence type="ECO:0000256" key="1">
    <source>
        <dbReference type="ARBA" id="ARBA00004127"/>
    </source>
</evidence>
<dbReference type="Proteomes" id="UP001596163">
    <property type="component" value="Unassembled WGS sequence"/>
</dbReference>
<dbReference type="PANTHER" id="PTHR43847:SF1">
    <property type="entry name" value="BLL3993 PROTEIN"/>
    <property type="match status" value="1"/>
</dbReference>
<proteinExistence type="predicted"/>
<keyword evidence="3 5" id="KW-1133">Transmembrane helix</keyword>
<dbReference type="RefSeq" id="WP_377913541.1">
    <property type="nucleotide sequence ID" value="NZ_JBHSKS010000004.1"/>
</dbReference>
<feature type="transmembrane region" description="Helical" evidence="5">
    <location>
        <begin position="73"/>
        <end position="93"/>
    </location>
</feature>
<protein>
    <submittedName>
        <fullName evidence="6">Methyltransferase family protein</fullName>
        <ecNumber evidence="6">2.1.1.100</ecNumber>
        <ecNumber evidence="6">2.1.1.334</ecNumber>
    </submittedName>
</protein>
<evidence type="ECO:0000256" key="3">
    <source>
        <dbReference type="ARBA" id="ARBA00022989"/>
    </source>
</evidence>
<evidence type="ECO:0000256" key="2">
    <source>
        <dbReference type="ARBA" id="ARBA00022692"/>
    </source>
</evidence>
<comment type="subcellular location">
    <subcellularLocation>
        <location evidence="1">Endomembrane system</location>
        <topology evidence="1">Multi-pass membrane protein</topology>
    </subcellularLocation>
</comment>
<evidence type="ECO:0000313" key="6">
    <source>
        <dbReference type="EMBL" id="MFC5191465.1"/>
    </source>
</evidence>